<reference evidence="1 2" key="1">
    <citation type="submission" date="2019-06" db="EMBL/GenBank/DDBJ databases">
        <title>Draft genomes of female and male turbot (Scophthalmus maximus).</title>
        <authorList>
            <person name="Xu H."/>
            <person name="Xu X.-W."/>
            <person name="Shao C."/>
            <person name="Chen S."/>
        </authorList>
    </citation>
    <scope>NUCLEOTIDE SEQUENCE [LARGE SCALE GENOMIC DNA]</scope>
    <source>
        <strain evidence="1">Ysfricsl-2016a</strain>
        <tissue evidence="1">Blood</tissue>
    </source>
</reference>
<gene>
    <name evidence="1" type="ORF">F2P81_010142</name>
</gene>
<dbReference type="AlphaFoldDB" id="A0A6A4SYZ8"/>
<evidence type="ECO:0000313" key="2">
    <source>
        <dbReference type="Proteomes" id="UP000438429"/>
    </source>
</evidence>
<organism evidence="1 2">
    <name type="scientific">Scophthalmus maximus</name>
    <name type="common">Turbot</name>
    <name type="synonym">Psetta maxima</name>
    <dbReference type="NCBI Taxonomy" id="52904"/>
    <lineage>
        <taxon>Eukaryota</taxon>
        <taxon>Metazoa</taxon>
        <taxon>Chordata</taxon>
        <taxon>Craniata</taxon>
        <taxon>Vertebrata</taxon>
        <taxon>Euteleostomi</taxon>
        <taxon>Actinopterygii</taxon>
        <taxon>Neopterygii</taxon>
        <taxon>Teleostei</taxon>
        <taxon>Neoteleostei</taxon>
        <taxon>Acanthomorphata</taxon>
        <taxon>Carangaria</taxon>
        <taxon>Pleuronectiformes</taxon>
        <taxon>Pleuronectoidei</taxon>
        <taxon>Scophthalmidae</taxon>
        <taxon>Scophthalmus</taxon>
    </lineage>
</organism>
<sequence length="78" mass="8405">MVSSCSGTTEGYCEACSKCDGTEPSGVLHLKRIKARLCAARSELVLIALAVTQRPSKQLSLALVPRGSDLTSWKRRIV</sequence>
<accession>A0A6A4SYZ8</accession>
<dbReference type="EMBL" id="VEVO01000009">
    <property type="protein sequence ID" value="KAF0037268.1"/>
    <property type="molecule type" value="Genomic_DNA"/>
</dbReference>
<name>A0A6A4SYZ8_SCOMX</name>
<evidence type="ECO:0000313" key="1">
    <source>
        <dbReference type="EMBL" id="KAF0037268.1"/>
    </source>
</evidence>
<proteinExistence type="predicted"/>
<comment type="caution">
    <text evidence="1">The sequence shown here is derived from an EMBL/GenBank/DDBJ whole genome shotgun (WGS) entry which is preliminary data.</text>
</comment>
<dbReference type="Proteomes" id="UP000438429">
    <property type="component" value="Unassembled WGS sequence"/>
</dbReference>
<protein>
    <submittedName>
        <fullName evidence="1">Uncharacterized protein</fullName>
    </submittedName>
</protein>